<dbReference type="KEGG" id="mcha:111005359"/>
<dbReference type="Proteomes" id="UP000504603">
    <property type="component" value="Unplaced"/>
</dbReference>
<feature type="region of interest" description="Disordered" evidence="1">
    <location>
        <begin position="120"/>
        <end position="178"/>
    </location>
</feature>
<evidence type="ECO:0000256" key="1">
    <source>
        <dbReference type="SAM" id="MobiDB-lite"/>
    </source>
</evidence>
<evidence type="ECO:0000313" key="3">
    <source>
        <dbReference type="RefSeq" id="XP_022132522.1"/>
    </source>
</evidence>
<dbReference type="RefSeq" id="XP_022132522.1">
    <property type="nucleotide sequence ID" value="XM_022276830.1"/>
</dbReference>
<evidence type="ECO:0000313" key="4">
    <source>
        <dbReference type="RefSeq" id="XP_022132523.1"/>
    </source>
</evidence>
<proteinExistence type="predicted"/>
<dbReference type="GeneID" id="111005359"/>
<dbReference type="RefSeq" id="XP_022132523.1">
    <property type="nucleotide sequence ID" value="XM_022276831.1"/>
</dbReference>
<sequence>MEKLPKAYEKEYMRMAMLKHEETFKQQVHELHRLYRTQKTLMKNVEKSRQNQNGWNSESWDKRNEICFRQIYEQDAKSYYKSTHTTKLDLEQPAEDEEPEFNNNGVLQIINENEIELTLGPSSYNTSDSGVTLSSSSTGSSHEGRRGDSKQVKGQEMEVLGATETSSGYQNNASNREDRKILDYPPWLFQVVSLNMT</sequence>
<reference evidence="3 4" key="1">
    <citation type="submission" date="2025-04" db="UniProtKB">
        <authorList>
            <consortium name="RefSeq"/>
        </authorList>
    </citation>
    <scope>IDENTIFICATION</scope>
    <source>
        <strain evidence="3 4">OHB3-1</strain>
    </source>
</reference>
<dbReference type="PANTHER" id="PTHR33167">
    <property type="entry name" value="TRANSCRIPTION FACTOR, PUTATIVE (DUF863)-RELATED"/>
    <property type="match status" value="1"/>
</dbReference>
<keyword evidence="2" id="KW-1185">Reference proteome</keyword>
<dbReference type="AlphaFoldDB" id="A0A6J1BU22"/>
<organism evidence="2 3">
    <name type="scientific">Momordica charantia</name>
    <name type="common">Bitter gourd</name>
    <name type="synonym">Balsam pear</name>
    <dbReference type="NCBI Taxonomy" id="3673"/>
    <lineage>
        <taxon>Eukaryota</taxon>
        <taxon>Viridiplantae</taxon>
        <taxon>Streptophyta</taxon>
        <taxon>Embryophyta</taxon>
        <taxon>Tracheophyta</taxon>
        <taxon>Spermatophyta</taxon>
        <taxon>Magnoliopsida</taxon>
        <taxon>eudicotyledons</taxon>
        <taxon>Gunneridae</taxon>
        <taxon>Pentapetalae</taxon>
        <taxon>rosids</taxon>
        <taxon>fabids</taxon>
        <taxon>Cucurbitales</taxon>
        <taxon>Cucurbitaceae</taxon>
        <taxon>Momordiceae</taxon>
        <taxon>Momordica</taxon>
    </lineage>
</organism>
<feature type="compositionally biased region" description="Basic and acidic residues" evidence="1">
    <location>
        <begin position="142"/>
        <end position="156"/>
    </location>
</feature>
<protein>
    <submittedName>
        <fullName evidence="3 4">Uncharacterized protein LOC111005359</fullName>
    </submittedName>
</protein>
<dbReference type="PANTHER" id="PTHR33167:SF26">
    <property type="entry name" value="EXPRESSED PROTEIN"/>
    <property type="match status" value="1"/>
</dbReference>
<evidence type="ECO:0000313" key="2">
    <source>
        <dbReference type="Proteomes" id="UP000504603"/>
    </source>
</evidence>
<feature type="compositionally biased region" description="Polar residues" evidence="1">
    <location>
        <begin position="163"/>
        <end position="174"/>
    </location>
</feature>
<dbReference type="OrthoDB" id="666348at2759"/>
<accession>A0A6J1BU22</accession>
<gene>
    <name evidence="3 4" type="primary">LOC111005359</name>
</gene>
<feature type="compositionally biased region" description="Low complexity" evidence="1">
    <location>
        <begin position="126"/>
        <end position="141"/>
    </location>
</feature>
<name>A0A6J1BU22_MOMCH</name>